<sequence>MQKLISKTLLFAIVASLAGMNACKQTDVKAGDELVNEFISVNMDYWYYWKDKIPAGALENNTLAPETFFNSLLYTFDKTARPDGDRFSRFLENAEETESSLSGESKTTGARLALYNSNNTIAAFVMYVFPGSPAAKAGIKRGDIFSKITVDGQLATVDNYGPLLAEGTNYVYTLGRYENKAFVSGDQTKTVVAQPLQEDPMLLDTVYTKGTKKIGYLVYNRFYSKPNNSEQPLYDQKMATIFGKFKAAGINEFILDLRYNGGGYTSTARTLGSFIAKGVTDKTVFSRDEYNATVTPELEKKQGKDFNVNYFQPKTENIGGNVQRVYVLVSSRTASASELVINALKPFMDVFIIGDVTVGKNVGSILIKDPKNRFPQGMMPIVIKVFNSAGQSDYTAGFTPNVVIKEDFSQPLYAFGDLREPLLSEAYYQITGNRSARRGVSETPDSDRLRIAPSLIETEMIVDKPFLK</sequence>
<comment type="caution">
    <text evidence="3">The sequence shown here is derived from an EMBL/GenBank/DDBJ whole genome shotgun (WGS) entry which is preliminary data.</text>
</comment>
<feature type="domain" description="Tail specific protease" evidence="2">
    <location>
        <begin position="184"/>
        <end position="405"/>
    </location>
</feature>
<dbReference type="GO" id="GO:0030288">
    <property type="term" value="C:outer membrane-bounded periplasmic space"/>
    <property type="evidence" value="ECO:0007669"/>
    <property type="project" value="TreeGrafter"/>
</dbReference>
<evidence type="ECO:0000259" key="2">
    <source>
        <dbReference type="SMART" id="SM00245"/>
    </source>
</evidence>
<dbReference type="Proteomes" id="UP000253141">
    <property type="component" value="Unassembled WGS sequence"/>
</dbReference>
<evidence type="ECO:0000313" key="3">
    <source>
        <dbReference type="EMBL" id="RDB06503.1"/>
    </source>
</evidence>
<dbReference type="GO" id="GO:0008236">
    <property type="term" value="F:serine-type peptidase activity"/>
    <property type="evidence" value="ECO:0007669"/>
    <property type="project" value="InterPro"/>
</dbReference>
<dbReference type="GO" id="GO:0007165">
    <property type="term" value="P:signal transduction"/>
    <property type="evidence" value="ECO:0007669"/>
    <property type="project" value="TreeGrafter"/>
</dbReference>
<gene>
    <name evidence="3" type="ORF">DVG78_07070</name>
</gene>
<dbReference type="GO" id="GO:0006508">
    <property type="term" value="P:proteolysis"/>
    <property type="evidence" value="ECO:0007669"/>
    <property type="project" value="InterPro"/>
</dbReference>
<dbReference type="EMBL" id="QPIW01000004">
    <property type="protein sequence ID" value="RDB06503.1"/>
    <property type="molecule type" value="Genomic_DNA"/>
</dbReference>
<dbReference type="AlphaFoldDB" id="A0A369IGG2"/>
<dbReference type="InterPro" id="IPR041613">
    <property type="entry name" value="Pept_S41_N"/>
</dbReference>
<dbReference type="RefSeq" id="WP_114460405.1">
    <property type="nucleotide sequence ID" value="NZ_QPIW01000004.1"/>
</dbReference>
<dbReference type="GO" id="GO:0004175">
    <property type="term" value="F:endopeptidase activity"/>
    <property type="evidence" value="ECO:0007669"/>
    <property type="project" value="TreeGrafter"/>
</dbReference>
<dbReference type="SMART" id="SM00245">
    <property type="entry name" value="TSPc"/>
    <property type="match status" value="1"/>
</dbReference>
<proteinExistence type="predicted"/>
<evidence type="ECO:0000256" key="1">
    <source>
        <dbReference type="SAM" id="SignalP"/>
    </source>
</evidence>
<dbReference type="Pfam" id="PF03572">
    <property type="entry name" value="Peptidase_S41"/>
    <property type="match status" value="1"/>
</dbReference>
<dbReference type="Gene3D" id="2.30.42.10">
    <property type="match status" value="1"/>
</dbReference>
<feature type="chain" id="PRO_5016968021" evidence="1">
    <location>
        <begin position="19"/>
        <end position="468"/>
    </location>
</feature>
<keyword evidence="1" id="KW-0732">Signal</keyword>
<dbReference type="Pfam" id="PF18294">
    <property type="entry name" value="Pept_S41_N"/>
    <property type="match status" value="1"/>
</dbReference>
<accession>A0A369IGG2</accession>
<feature type="signal peptide" evidence="1">
    <location>
        <begin position="1"/>
        <end position="18"/>
    </location>
</feature>
<dbReference type="OrthoDB" id="7168509at2"/>
<protein>
    <submittedName>
        <fullName evidence="3">Peptidase S41</fullName>
    </submittedName>
</protein>
<dbReference type="InterPro" id="IPR029045">
    <property type="entry name" value="ClpP/crotonase-like_dom_sf"/>
</dbReference>
<evidence type="ECO:0000313" key="4">
    <source>
        <dbReference type="Proteomes" id="UP000253141"/>
    </source>
</evidence>
<dbReference type="PANTHER" id="PTHR32060:SF30">
    <property type="entry name" value="CARBOXY-TERMINAL PROCESSING PROTEASE CTPA"/>
    <property type="match status" value="1"/>
</dbReference>
<reference evidence="3 4" key="1">
    <citation type="submission" date="2018-07" db="EMBL/GenBank/DDBJ databases">
        <title>Genome analysis of Runella aurantiaca.</title>
        <authorList>
            <person name="Yang X."/>
        </authorList>
    </citation>
    <scope>NUCLEOTIDE SEQUENCE [LARGE SCALE GENOMIC DNA]</scope>
    <source>
        <strain evidence="3 4">YX9</strain>
    </source>
</reference>
<organism evidence="3 4">
    <name type="scientific">Runella aurantiaca</name>
    <dbReference type="NCBI Taxonomy" id="2282308"/>
    <lineage>
        <taxon>Bacteria</taxon>
        <taxon>Pseudomonadati</taxon>
        <taxon>Bacteroidota</taxon>
        <taxon>Cytophagia</taxon>
        <taxon>Cytophagales</taxon>
        <taxon>Spirosomataceae</taxon>
        <taxon>Runella</taxon>
    </lineage>
</organism>
<name>A0A369IGG2_9BACT</name>
<dbReference type="SUPFAM" id="SSF52096">
    <property type="entry name" value="ClpP/crotonase"/>
    <property type="match status" value="1"/>
</dbReference>
<dbReference type="InterPro" id="IPR005151">
    <property type="entry name" value="Tail-specific_protease"/>
</dbReference>
<dbReference type="InterPro" id="IPR036034">
    <property type="entry name" value="PDZ_sf"/>
</dbReference>
<keyword evidence="4" id="KW-1185">Reference proteome</keyword>
<dbReference type="SUPFAM" id="SSF50156">
    <property type="entry name" value="PDZ domain-like"/>
    <property type="match status" value="1"/>
</dbReference>
<dbReference type="Gene3D" id="3.90.226.10">
    <property type="entry name" value="2-enoyl-CoA Hydratase, Chain A, domain 1"/>
    <property type="match status" value="1"/>
</dbReference>
<dbReference type="CDD" id="cd07561">
    <property type="entry name" value="Peptidase_S41_CPP_like"/>
    <property type="match status" value="1"/>
</dbReference>
<dbReference type="Gene3D" id="3.30.750.170">
    <property type="match status" value="1"/>
</dbReference>
<dbReference type="PANTHER" id="PTHR32060">
    <property type="entry name" value="TAIL-SPECIFIC PROTEASE"/>
    <property type="match status" value="1"/>
</dbReference>